<dbReference type="GO" id="GO:0016491">
    <property type="term" value="F:oxidoreductase activity"/>
    <property type="evidence" value="ECO:0007669"/>
    <property type="project" value="UniProtKB-KW"/>
</dbReference>
<evidence type="ECO:0000256" key="2">
    <source>
        <dbReference type="ARBA" id="ARBA00022723"/>
    </source>
</evidence>
<keyword evidence="4" id="KW-0408">Iron</keyword>
<evidence type="ECO:0000313" key="6">
    <source>
        <dbReference type="EMBL" id="KKN89357.1"/>
    </source>
</evidence>
<proteinExistence type="predicted"/>
<evidence type="ECO:0000256" key="5">
    <source>
        <dbReference type="ARBA" id="ARBA00023014"/>
    </source>
</evidence>
<protein>
    <recommendedName>
        <fullName evidence="7">FAD-dependent oxidoreductase 2 FAD binding domain-containing protein</fullName>
    </recommendedName>
</protein>
<dbReference type="InterPro" id="IPR036188">
    <property type="entry name" value="FAD/NAD-bd_sf"/>
</dbReference>
<sequence length="452" mass="48721">MHYEESGKKLPVRQFDVVVAGAGTAGVVAAVAAARTGAKIALVEVKGYPGGVVVEGGTALHSFYNLWKGFPGVEKRQVVRGIAQEIVDRLAEREGTSGHAEMLKGYDYDSVCTAIDTELYKLVAFEMLEEAGVHIFMNTMLTGAVTDGSQIQAVTVESRSGREAFFAPAFVDCTGYGDLAAHAGAEFTEPNDYAVANSIGVGGVSMEKYHEFLTAHGTVTEYSEGRRSGKDGRIVRLSGHLMPSEFTAGAGAIGMAVVTTTVHDDYFMFIKLNFQMPTSPTNRDEATKAELELRRRQVKAVELFRKHVPGCEKAFIARTSPSLCIRRGRLITCDYDISLDDVLEGRHFDDDVMAYGFHDCAPSLQIKDGGTYGIPLASLRVTGIDNLLVAGMMITADHDAHMSTRNTVCCMGQGQAVGTAAALCAKLGCATRDLPYPQLRTALQRGGVYFEK</sequence>
<evidence type="ECO:0000256" key="4">
    <source>
        <dbReference type="ARBA" id="ARBA00023004"/>
    </source>
</evidence>
<dbReference type="Pfam" id="PF12831">
    <property type="entry name" value="FAD_oxidored"/>
    <property type="match status" value="1"/>
</dbReference>
<comment type="caution">
    <text evidence="6">The sequence shown here is derived from an EMBL/GenBank/DDBJ whole genome shotgun (WGS) entry which is preliminary data.</text>
</comment>
<keyword evidence="3" id="KW-0560">Oxidoreductase</keyword>
<dbReference type="SUPFAM" id="SSF51905">
    <property type="entry name" value="FAD/NAD(P)-binding domain"/>
    <property type="match status" value="1"/>
</dbReference>
<keyword evidence="2" id="KW-0479">Metal-binding</keyword>
<dbReference type="AlphaFoldDB" id="A0A0F9UPE7"/>
<dbReference type="PANTHER" id="PTHR43498">
    <property type="entry name" value="FERREDOXIN:COB-COM HETERODISULFIDE REDUCTASE SUBUNIT A"/>
    <property type="match status" value="1"/>
</dbReference>
<reference evidence="6" key="1">
    <citation type="journal article" date="2015" name="Nature">
        <title>Complex archaea that bridge the gap between prokaryotes and eukaryotes.</title>
        <authorList>
            <person name="Spang A."/>
            <person name="Saw J.H."/>
            <person name="Jorgensen S.L."/>
            <person name="Zaremba-Niedzwiedzka K."/>
            <person name="Martijn J."/>
            <person name="Lind A.E."/>
            <person name="van Eijk R."/>
            <person name="Schleper C."/>
            <person name="Guy L."/>
            <person name="Ettema T.J."/>
        </authorList>
    </citation>
    <scope>NUCLEOTIDE SEQUENCE</scope>
</reference>
<dbReference type="EMBL" id="LAZR01000119">
    <property type="protein sequence ID" value="KKN89357.1"/>
    <property type="molecule type" value="Genomic_DNA"/>
</dbReference>
<evidence type="ECO:0000256" key="1">
    <source>
        <dbReference type="ARBA" id="ARBA00022485"/>
    </source>
</evidence>
<dbReference type="GO" id="GO:0051539">
    <property type="term" value="F:4 iron, 4 sulfur cluster binding"/>
    <property type="evidence" value="ECO:0007669"/>
    <property type="project" value="UniProtKB-KW"/>
</dbReference>
<evidence type="ECO:0000256" key="3">
    <source>
        <dbReference type="ARBA" id="ARBA00023002"/>
    </source>
</evidence>
<keyword evidence="5" id="KW-0411">Iron-sulfur</keyword>
<organism evidence="6">
    <name type="scientific">marine sediment metagenome</name>
    <dbReference type="NCBI Taxonomy" id="412755"/>
    <lineage>
        <taxon>unclassified sequences</taxon>
        <taxon>metagenomes</taxon>
        <taxon>ecological metagenomes</taxon>
    </lineage>
</organism>
<dbReference type="Gene3D" id="3.50.50.60">
    <property type="entry name" value="FAD/NAD(P)-binding domain"/>
    <property type="match status" value="1"/>
</dbReference>
<evidence type="ECO:0008006" key="7">
    <source>
        <dbReference type="Google" id="ProtNLM"/>
    </source>
</evidence>
<keyword evidence="1" id="KW-0004">4Fe-4S</keyword>
<gene>
    <name evidence="6" type="ORF">LCGC14_0238630</name>
</gene>
<dbReference type="GO" id="GO:0046872">
    <property type="term" value="F:metal ion binding"/>
    <property type="evidence" value="ECO:0007669"/>
    <property type="project" value="UniProtKB-KW"/>
</dbReference>
<name>A0A0F9UPE7_9ZZZZ</name>
<dbReference type="PANTHER" id="PTHR43498:SF1">
    <property type="entry name" value="COB--COM HETERODISULFIDE REDUCTASE IRON-SULFUR SUBUNIT A"/>
    <property type="match status" value="1"/>
</dbReference>
<dbReference type="InterPro" id="IPR039650">
    <property type="entry name" value="HdrA-like"/>
</dbReference>
<accession>A0A0F9UPE7</accession>